<evidence type="ECO:0000313" key="2">
    <source>
        <dbReference type="EMBL" id="AMO43633.1"/>
    </source>
</evidence>
<reference evidence="2 3" key="1">
    <citation type="submission" date="2015-12" db="EMBL/GenBank/DDBJ databases">
        <title>Complete Genome Sequence of the Pseudomonas putida phage YMC11/06/C171_PPU_BP.</title>
        <authorList>
            <person name="Jeon J."/>
            <person name="Yong D."/>
            <person name="Lee K."/>
        </authorList>
    </citation>
    <scope>NUCLEOTIDE SEQUENCE [LARGE SCALE GENOMIC DNA]</scope>
</reference>
<dbReference type="RefSeq" id="YP_009275027.1">
    <property type="nucleotide sequence ID" value="NC_030923.1"/>
</dbReference>
<dbReference type="EMBL" id="KU310944">
    <property type="protein sequence ID" value="AMO43633.1"/>
    <property type="molecule type" value="Genomic_DNA"/>
</dbReference>
<name>A0A140IET0_9CAUD</name>
<evidence type="ECO:0000256" key="1">
    <source>
        <dbReference type="SAM" id="Phobius"/>
    </source>
</evidence>
<organism evidence="2 3">
    <name type="scientific">Pseudomonas phage YMC11/06/C171_PPU_BP</name>
    <dbReference type="NCBI Taxonomy" id="1777063"/>
    <lineage>
        <taxon>Viruses</taxon>
        <taxon>Duplodnaviria</taxon>
        <taxon>Heunggongvirae</taxon>
        <taxon>Uroviricota</taxon>
        <taxon>Caudoviricetes</taxon>
        <taxon>Autographivirales</taxon>
        <taxon>Autoscriptoviridae</taxon>
        <taxon>Corkvirinae</taxon>
        <taxon>Kantovirus</taxon>
        <taxon>Kantovirus C171</taxon>
    </lineage>
</organism>
<sequence>MKRSVIASIALALALGGCSTLDAVKAVTGVVSPDKPEITAQVGAENTKQGIGVTSKVESTQKALEGDVKGNATVTQATTTNSTQNAARDVTARTVTVTNTNSLQVLGIVGMCLSAVVLMAMYIVRRGRKDEEE</sequence>
<keyword evidence="1" id="KW-0472">Membrane</keyword>
<dbReference type="PROSITE" id="PS51257">
    <property type="entry name" value="PROKAR_LIPOPROTEIN"/>
    <property type="match status" value="1"/>
</dbReference>
<gene>
    <name evidence="2" type="ORF">C171_00090</name>
</gene>
<dbReference type="OrthoDB" id="17928at10239"/>
<keyword evidence="3" id="KW-1185">Reference proteome</keyword>
<feature type="transmembrane region" description="Helical" evidence="1">
    <location>
        <begin position="103"/>
        <end position="124"/>
    </location>
</feature>
<keyword evidence="1" id="KW-1133">Transmembrane helix</keyword>
<keyword evidence="1" id="KW-0812">Transmembrane</keyword>
<dbReference type="KEGG" id="vg:28801984"/>
<evidence type="ECO:0000313" key="3">
    <source>
        <dbReference type="Proteomes" id="UP000201907"/>
    </source>
</evidence>
<accession>A0A140IET0</accession>
<dbReference type="GeneID" id="28801984"/>
<proteinExistence type="predicted"/>
<evidence type="ECO:0008006" key="4">
    <source>
        <dbReference type="Google" id="ProtNLM"/>
    </source>
</evidence>
<dbReference type="Proteomes" id="UP000201907">
    <property type="component" value="Segment"/>
</dbReference>
<protein>
    <recommendedName>
        <fullName evidence="4">RzlA</fullName>
    </recommendedName>
</protein>